<evidence type="ECO:0008006" key="5">
    <source>
        <dbReference type="Google" id="ProtNLM"/>
    </source>
</evidence>
<reference evidence="3 4" key="1">
    <citation type="submission" date="2019-05" db="EMBL/GenBank/DDBJ databases">
        <title>Nakamurella sp. N5BH11, whole genome shotgun sequence.</title>
        <authorList>
            <person name="Tuo L."/>
        </authorList>
    </citation>
    <scope>NUCLEOTIDE SEQUENCE [LARGE SCALE GENOMIC DNA]</scope>
    <source>
        <strain evidence="3 4">N5BH11</strain>
    </source>
</reference>
<protein>
    <recommendedName>
        <fullName evidence="5">DUF4142 domain-containing protein</fullName>
    </recommendedName>
</protein>
<evidence type="ECO:0000313" key="4">
    <source>
        <dbReference type="Proteomes" id="UP000306985"/>
    </source>
</evidence>
<name>A0A4U6QAX4_9ACTN</name>
<proteinExistence type="predicted"/>
<dbReference type="RefSeq" id="WP_137451425.1">
    <property type="nucleotide sequence ID" value="NZ_SZZH01000006.1"/>
</dbReference>
<feature type="signal peptide" evidence="2">
    <location>
        <begin position="1"/>
        <end position="29"/>
    </location>
</feature>
<dbReference type="PROSITE" id="PS51257">
    <property type="entry name" value="PROKAR_LIPOPROTEIN"/>
    <property type="match status" value="1"/>
</dbReference>
<accession>A0A4U6QAX4</accession>
<dbReference type="AlphaFoldDB" id="A0A4U6QAX4"/>
<dbReference type="EMBL" id="SZZH01000006">
    <property type="protein sequence ID" value="TKV57039.1"/>
    <property type="molecule type" value="Genomic_DNA"/>
</dbReference>
<comment type="caution">
    <text evidence="3">The sequence shown here is derived from an EMBL/GenBank/DDBJ whole genome shotgun (WGS) entry which is preliminary data.</text>
</comment>
<organism evidence="3 4">
    <name type="scientific">Nakamurella flava</name>
    <dbReference type="NCBI Taxonomy" id="2576308"/>
    <lineage>
        <taxon>Bacteria</taxon>
        <taxon>Bacillati</taxon>
        <taxon>Actinomycetota</taxon>
        <taxon>Actinomycetes</taxon>
        <taxon>Nakamurellales</taxon>
        <taxon>Nakamurellaceae</taxon>
        <taxon>Nakamurella</taxon>
    </lineage>
</organism>
<keyword evidence="4" id="KW-1185">Reference proteome</keyword>
<dbReference type="OrthoDB" id="5196864at2"/>
<evidence type="ECO:0000313" key="3">
    <source>
        <dbReference type="EMBL" id="TKV57039.1"/>
    </source>
</evidence>
<gene>
    <name evidence="3" type="ORF">FDO65_19700</name>
</gene>
<keyword evidence="2" id="KW-0732">Signal</keyword>
<dbReference type="Proteomes" id="UP000306985">
    <property type="component" value="Unassembled WGS sequence"/>
</dbReference>
<feature type="region of interest" description="Disordered" evidence="1">
    <location>
        <begin position="29"/>
        <end position="66"/>
    </location>
</feature>
<evidence type="ECO:0000256" key="2">
    <source>
        <dbReference type="SAM" id="SignalP"/>
    </source>
</evidence>
<evidence type="ECO:0000256" key="1">
    <source>
        <dbReference type="SAM" id="MobiDB-lite"/>
    </source>
</evidence>
<feature type="chain" id="PRO_5039275114" description="DUF4142 domain-containing protein" evidence="2">
    <location>
        <begin position="30"/>
        <end position="217"/>
    </location>
</feature>
<sequence length="217" mass="21477">MKTRTTHTLGLVAAAGLLLGGCNSTSGTAGSSATVSSASPATGAGSSSTPATGAGSSSTSAPSSAANADQLDAQSVAWFGTVCTGLTAIQQMKPPAAGQSLNAAGDTLVGTGETLTRTAQELQSQPAPTFSGADEFAPAAQDAFATVGGRLTELGQRAQALKPGDMAAGQQFMTDYQAFVQEMQQTLAPTLNLRRDILRAVVDQVPGCQLLAGAAGG</sequence>